<dbReference type="EMBL" id="NRRV01000144">
    <property type="protein sequence ID" value="MBK1633917.1"/>
    <property type="molecule type" value="Genomic_DNA"/>
</dbReference>
<dbReference type="InterPro" id="IPR021268">
    <property type="entry name" value="DUF2845"/>
</dbReference>
<dbReference type="Pfam" id="PF11006">
    <property type="entry name" value="DUF2845"/>
    <property type="match status" value="1"/>
</dbReference>
<evidence type="ECO:0008006" key="4">
    <source>
        <dbReference type="Google" id="ProtNLM"/>
    </source>
</evidence>
<name>A0ABS1CPQ3_9GAMM</name>
<protein>
    <recommendedName>
        <fullName evidence="4">DUF2845 domain-containing protein</fullName>
    </recommendedName>
</protein>
<organism evidence="2 3">
    <name type="scientific">Thiohalocapsa halophila</name>
    <dbReference type="NCBI Taxonomy" id="69359"/>
    <lineage>
        <taxon>Bacteria</taxon>
        <taxon>Pseudomonadati</taxon>
        <taxon>Pseudomonadota</taxon>
        <taxon>Gammaproteobacteria</taxon>
        <taxon>Chromatiales</taxon>
        <taxon>Chromatiaceae</taxon>
        <taxon>Thiohalocapsa</taxon>
    </lineage>
</organism>
<keyword evidence="3" id="KW-1185">Reference proteome</keyword>
<reference evidence="2 3" key="1">
    <citation type="journal article" date="2020" name="Microorganisms">
        <title>Osmotic Adaptation and Compatible Solute Biosynthesis of Phototrophic Bacteria as Revealed from Genome Analyses.</title>
        <authorList>
            <person name="Imhoff J.F."/>
            <person name="Rahn T."/>
            <person name="Kunzel S."/>
            <person name="Keller A."/>
            <person name="Neulinger S.C."/>
        </authorList>
    </citation>
    <scope>NUCLEOTIDE SEQUENCE [LARGE SCALE GENOMIC DNA]</scope>
    <source>
        <strain evidence="2 3">DSM 6210</strain>
    </source>
</reference>
<feature type="chain" id="PRO_5045676695" description="DUF2845 domain-containing protein" evidence="1">
    <location>
        <begin position="22"/>
        <end position="91"/>
    </location>
</feature>
<gene>
    <name evidence="2" type="ORF">CKO31_24935</name>
</gene>
<evidence type="ECO:0000313" key="2">
    <source>
        <dbReference type="EMBL" id="MBK1633917.1"/>
    </source>
</evidence>
<comment type="caution">
    <text evidence="2">The sequence shown here is derived from an EMBL/GenBank/DDBJ whole genome shotgun (WGS) entry which is preliminary data.</text>
</comment>
<proteinExistence type="predicted"/>
<keyword evidence="1" id="KW-0732">Signal</keyword>
<dbReference type="Proteomes" id="UP000748752">
    <property type="component" value="Unassembled WGS sequence"/>
</dbReference>
<evidence type="ECO:0000256" key="1">
    <source>
        <dbReference type="SAM" id="SignalP"/>
    </source>
</evidence>
<sequence>MKYALLLTGVVTLALAPATYAMRCGTGVVQVGDYESEVNQKCGQPVQYDFVVIRPWGAVKKSIYSMGRGKFFKVLIFDDDRLVNISNGSRE</sequence>
<feature type="signal peptide" evidence="1">
    <location>
        <begin position="1"/>
        <end position="21"/>
    </location>
</feature>
<accession>A0ABS1CPQ3</accession>
<evidence type="ECO:0000313" key="3">
    <source>
        <dbReference type="Proteomes" id="UP000748752"/>
    </source>
</evidence>